<protein>
    <submittedName>
        <fullName evidence="1">Uncharacterized protein</fullName>
    </submittedName>
</protein>
<dbReference type="EMBL" id="CACVAQ010000240">
    <property type="protein sequence ID" value="CAA6816774.1"/>
    <property type="molecule type" value="Genomic_DNA"/>
</dbReference>
<sequence>MKFKTKSLTIIVRPDDIVDVIPNEDWVEPDTMETAKENIAAMQKAIDGKPRALLSRTPGVYFKREIMVYYSQAEVGEVATVILTTSFGSKVVGNLFLKLTGKSRGDAPIRIFSIADKEVGIEWLLEEIAKAKKRLRLD</sequence>
<accession>A0A6S6TBS0</accession>
<evidence type="ECO:0000313" key="1">
    <source>
        <dbReference type="EMBL" id="CAA6816774.1"/>
    </source>
</evidence>
<proteinExistence type="predicted"/>
<reference evidence="1" key="1">
    <citation type="submission" date="2020-01" db="EMBL/GenBank/DDBJ databases">
        <authorList>
            <person name="Meier V. D."/>
            <person name="Meier V D."/>
        </authorList>
    </citation>
    <scope>NUCLEOTIDE SEQUENCE</scope>
    <source>
        <strain evidence="1">HLG_WM_MAG_10</strain>
    </source>
</reference>
<organism evidence="1">
    <name type="scientific">uncultured Aureispira sp</name>
    <dbReference type="NCBI Taxonomy" id="1331704"/>
    <lineage>
        <taxon>Bacteria</taxon>
        <taxon>Pseudomonadati</taxon>
        <taxon>Bacteroidota</taxon>
        <taxon>Saprospiria</taxon>
        <taxon>Saprospirales</taxon>
        <taxon>Saprospiraceae</taxon>
        <taxon>Aureispira</taxon>
        <taxon>environmental samples</taxon>
    </lineage>
</organism>
<gene>
    <name evidence="1" type="ORF">HELGO_WM16975</name>
</gene>
<name>A0A6S6TBS0_9BACT</name>
<dbReference type="AlphaFoldDB" id="A0A6S6TBS0"/>